<name>A0AAV9GAJ3_9PEZI</name>
<accession>A0AAV9GAJ3</accession>
<evidence type="ECO:0000313" key="4">
    <source>
        <dbReference type="EMBL" id="KAK4444141.1"/>
    </source>
</evidence>
<comment type="similarity">
    <text evidence="1 2">Belongs to the endosulfine family.</text>
</comment>
<reference evidence="4" key="2">
    <citation type="submission" date="2023-05" db="EMBL/GenBank/DDBJ databases">
        <authorList>
            <consortium name="Lawrence Berkeley National Laboratory"/>
            <person name="Steindorff A."/>
            <person name="Hensen N."/>
            <person name="Bonometti L."/>
            <person name="Westerberg I."/>
            <person name="Brannstrom I.O."/>
            <person name="Guillou S."/>
            <person name="Cros-Aarteil S."/>
            <person name="Calhoun S."/>
            <person name="Haridas S."/>
            <person name="Kuo A."/>
            <person name="Mondo S."/>
            <person name="Pangilinan J."/>
            <person name="Riley R."/>
            <person name="Labutti K."/>
            <person name="Andreopoulos B."/>
            <person name="Lipzen A."/>
            <person name="Chen C."/>
            <person name="Yanf M."/>
            <person name="Daum C."/>
            <person name="Ng V."/>
            <person name="Clum A."/>
            <person name="Ohm R."/>
            <person name="Martin F."/>
            <person name="Silar P."/>
            <person name="Natvig D."/>
            <person name="Lalanne C."/>
            <person name="Gautier V."/>
            <person name="Ament-Velasquez S.L."/>
            <person name="Kruys A."/>
            <person name="Hutchinson M.I."/>
            <person name="Powell A.J."/>
            <person name="Barry K."/>
            <person name="Miller A.N."/>
            <person name="Grigoriev I.V."/>
            <person name="Debuchy R."/>
            <person name="Gladieux P."/>
            <person name="Thoren M.H."/>
            <person name="Johannesson H."/>
        </authorList>
    </citation>
    <scope>NUCLEOTIDE SEQUENCE</scope>
    <source>
        <strain evidence="4">PSN243</strain>
    </source>
</reference>
<evidence type="ECO:0000313" key="5">
    <source>
        <dbReference type="Proteomes" id="UP001321760"/>
    </source>
</evidence>
<comment type="function">
    <text evidence="2">Plays an essential role in initiation of the G0 program by preventing the degradation of specific nutrient-regulated mRNAs via the 5'-3' mRNA decay pathway.</text>
</comment>
<evidence type="ECO:0000256" key="1">
    <source>
        <dbReference type="ARBA" id="ARBA00010520"/>
    </source>
</evidence>
<comment type="caution">
    <text evidence="4">The sequence shown here is derived from an EMBL/GenBank/DDBJ whole genome shotgun (WGS) entry which is preliminary data.</text>
</comment>
<keyword evidence="5" id="KW-1185">Reference proteome</keyword>
<dbReference type="AlphaFoldDB" id="A0AAV9GAJ3"/>
<proteinExistence type="inferred from homology"/>
<dbReference type="InterPro" id="IPR006760">
    <property type="entry name" value="Endosulphine"/>
</dbReference>
<dbReference type="Proteomes" id="UP001321760">
    <property type="component" value="Unassembled WGS sequence"/>
</dbReference>
<organism evidence="4 5">
    <name type="scientific">Podospora aff. communis PSN243</name>
    <dbReference type="NCBI Taxonomy" id="3040156"/>
    <lineage>
        <taxon>Eukaryota</taxon>
        <taxon>Fungi</taxon>
        <taxon>Dikarya</taxon>
        <taxon>Ascomycota</taxon>
        <taxon>Pezizomycotina</taxon>
        <taxon>Sordariomycetes</taxon>
        <taxon>Sordariomycetidae</taxon>
        <taxon>Sordariales</taxon>
        <taxon>Podosporaceae</taxon>
        <taxon>Podospora</taxon>
    </lineage>
</organism>
<gene>
    <name evidence="4" type="ORF">QBC34DRAFT_415760</name>
</gene>
<protein>
    <recommendedName>
        <fullName evidence="2">mRNA stability protein</fullName>
    </recommendedName>
</protein>
<evidence type="ECO:0000256" key="3">
    <source>
        <dbReference type="SAM" id="MobiDB-lite"/>
    </source>
</evidence>
<reference evidence="4" key="1">
    <citation type="journal article" date="2023" name="Mol. Phylogenet. Evol.">
        <title>Genome-scale phylogeny and comparative genomics of the fungal order Sordariales.</title>
        <authorList>
            <person name="Hensen N."/>
            <person name="Bonometti L."/>
            <person name="Westerberg I."/>
            <person name="Brannstrom I.O."/>
            <person name="Guillou S."/>
            <person name="Cros-Aarteil S."/>
            <person name="Calhoun S."/>
            <person name="Haridas S."/>
            <person name="Kuo A."/>
            <person name="Mondo S."/>
            <person name="Pangilinan J."/>
            <person name="Riley R."/>
            <person name="LaButti K."/>
            <person name="Andreopoulos B."/>
            <person name="Lipzen A."/>
            <person name="Chen C."/>
            <person name="Yan M."/>
            <person name="Daum C."/>
            <person name="Ng V."/>
            <person name="Clum A."/>
            <person name="Steindorff A."/>
            <person name="Ohm R.A."/>
            <person name="Martin F."/>
            <person name="Silar P."/>
            <person name="Natvig D.O."/>
            <person name="Lalanne C."/>
            <person name="Gautier V."/>
            <person name="Ament-Velasquez S.L."/>
            <person name="Kruys A."/>
            <person name="Hutchinson M.I."/>
            <person name="Powell A.J."/>
            <person name="Barry K."/>
            <person name="Miller A.N."/>
            <person name="Grigoriev I.V."/>
            <person name="Debuchy R."/>
            <person name="Gladieux P."/>
            <person name="Hiltunen Thoren M."/>
            <person name="Johannesson H."/>
        </authorList>
    </citation>
    <scope>NUCLEOTIDE SEQUENCE</scope>
    <source>
        <strain evidence="4">PSN243</strain>
    </source>
</reference>
<feature type="region of interest" description="Disordered" evidence="3">
    <location>
        <begin position="92"/>
        <end position="134"/>
    </location>
</feature>
<dbReference type="EMBL" id="MU865981">
    <property type="protein sequence ID" value="KAK4444141.1"/>
    <property type="molecule type" value="Genomic_DNA"/>
</dbReference>
<evidence type="ECO:0000256" key="2">
    <source>
        <dbReference type="RuleBase" id="RU363120"/>
    </source>
</evidence>
<feature type="compositionally biased region" description="Polar residues" evidence="3">
    <location>
        <begin position="101"/>
        <end position="111"/>
    </location>
</feature>
<dbReference type="Pfam" id="PF04667">
    <property type="entry name" value="Endosulfine"/>
    <property type="match status" value="1"/>
</dbReference>
<feature type="region of interest" description="Disordered" evidence="3">
    <location>
        <begin position="15"/>
        <end position="34"/>
    </location>
</feature>
<sequence>MTNINTNLTNLTKLNTNINTTTAQPTSPTSTSPAEARLLRLYGPIGTPARRFAANLKSERKYFDSGDYALSKAGRGDGVDLGAVGVLHPLPEMIPHPQPVRKQSMSCTGETGAQGQGLTGVQRRKSSLSGFNVV</sequence>